<evidence type="ECO:0000256" key="4">
    <source>
        <dbReference type="ARBA" id="ARBA00022989"/>
    </source>
</evidence>
<feature type="transmembrane region" description="Helical" evidence="7">
    <location>
        <begin position="52"/>
        <end position="71"/>
    </location>
</feature>
<sequence length="132" mass="15189">MAELKKMRHNHYDVPVMDEPVIASQIKKTNQKKESFQLPQKKLNKISVFEKILCILLLCSIVGIVVITIQIRTTISETMNNITEAQVKNERKKEEMLKLEQEKSELSKADRIKSIGKKQGLSEIDGNLRKVK</sequence>
<evidence type="ECO:0000256" key="2">
    <source>
        <dbReference type="ARBA" id="ARBA00022618"/>
    </source>
</evidence>
<dbReference type="RefSeq" id="WP_013773671.1">
    <property type="nucleotide sequence ID" value="NZ_AP018492.1"/>
</dbReference>
<evidence type="ECO:0000256" key="6">
    <source>
        <dbReference type="ARBA" id="ARBA00023306"/>
    </source>
</evidence>
<name>A0A2Z5Y366_9ENTE</name>
<evidence type="ECO:0000256" key="1">
    <source>
        <dbReference type="ARBA" id="ARBA00022475"/>
    </source>
</evidence>
<protein>
    <recommendedName>
        <fullName evidence="7 8">Cell division protein FtsL</fullName>
    </recommendedName>
</protein>
<accession>A0A2Z5Y366</accession>
<dbReference type="GO" id="GO:0032153">
    <property type="term" value="C:cell division site"/>
    <property type="evidence" value="ECO:0007669"/>
    <property type="project" value="UniProtKB-UniRule"/>
</dbReference>
<comment type="subcellular location">
    <subcellularLocation>
        <location evidence="7">Cell membrane</location>
        <topology evidence="7">Single-pass type II membrane protein</topology>
    </subcellularLocation>
    <text evidence="7">Localizes to the division septum where it forms a ring structure.</text>
</comment>
<dbReference type="GO" id="GO:0005886">
    <property type="term" value="C:plasma membrane"/>
    <property type="evidence" value="ECO:0007669"/>
    <property type="project" value="UniProtKB-SubCell"/>
</dbReference>
<dbReference type="HAMAP" id="MF_00910">
    <property type="entry name" value="FtsL"/>
    <property type="match status" value="1"/>
</dbReference>
<evidence type="ECO:0000313" key="11">
    <source>
        <dbReference type="Proteomes" id="UP000269226"/>
    </source>
</evidence>
<dbReference type="GeneID" id="57043705"/>
<evidence type="ECO:0000256" key="5">
    <source>
        <dbReference type="ARBA" id="ARBA00023136"/>
    </source>
</evidence>
<evidence type="ECO:0000256" key="7">
    <source>
        <dbReference type="HAMAP-Rule" id="MF_00910"/>
    </source>
</evidence>
<dbReference type="EMBL" id="AP018492">
    <property type="protein sequence ID" value="BBC61266.1"/>
    <property type="molecule type" value="Genomic_DNA"/>
</dbReference>
<evidence type="ECO:0000256" key="9">
    <source>
        <dbReference type="SAM" id="Coils"/>
    </source>
</evidence>
<dbReference type="SMR" id="A0A2Z5Y366"/>
<comment type="function">
    <text evidence="7">Essential cell division protein.</text>
</comment>
<comment type="similarity">
    <text evidence="7">Belongs to the FtsL family.</text>
</comment>
<keyword evidence="1 7" id="KW-1003">Cell membrane</keyword>
<dbReference type="OMA" id="MENKEHQ"/>
<keyword evidence="6 7" id="KW-0131">Cell cycle</keyword>
<dbReference type="GO" id="GO:0043093">
    <property type="term" value="P:FtsZ-dependent cytokinesis"/>
    <property type="evidence" value="ECO:0007669"/>
    <property type="project" value="UniProtKB-UniRule"/>
</dbReference>
<keyword evidence="5 7" id="KW-0472">Membrane</keyword>
<dbReference type="NCBIfam" id="TIGR02209">
    <property type="entry name" value="ftsL_broad"/>
    <property type="match status" value="1"/>
</dbReference>
<keyword evidence="3 7" id="KW-0812">Transmembrane</keyword>
<evidence type="ECO:0000256" key="8">
    <source>
        <dbReference type="NCBIfam" id="TIGR02209"/>
    </source>
</evidence>
<gene>
    <name evidence="7" type="primary">ftsL</name>
    <name evidence="10" type="ORF">DAT561_1159</name>
</gene>
<dbReference type="AlphaFoldDB" id="A0A2Z5Y366"/>
<keyword evidence="2 7" id="KW-0132">Cell division</keyword>
<reference evidence="10 11" key="1">
    <citation type="submission" date="2018-01" db="EMBL/GenBank/DDBJ databases">
        <title>Whole genome sequence of Melissococcus plutonius DAT561.</title>
        <authorList>
            <person name="Okumura K."/>
            <person name="Takamatsu D."/>
            <person name="Okura M."/>
        </authorList>
    </citation>
    <scope>NUCLEOTIDE SEQUENCE [LARGE SCALE GENOMIC DNA]</scope>
    <source>
        <strain evidence="10 11">DAT561</strain>
    </source>
</reference>
<proteinExistence type="inferred from homology"/>
<feature type="coiled-coil region" evidence="9">
    <location>
        <begin position="75"/>
        <end position="109"/>
    </location>
</feature>
<keyword evidence="9" id="KW-0175">Coiled coil</keyword>
<dbReference type="InterPro" id="IPR011922">
    <property type="entry name" value="Cell_div_FtsL"/>
</dbReference>
<dbReference type="Pfam" id="PF04999">
    <property type="entry name" value="FtsL"/>
    <property type="match status" value="1"/>
</dbReference>
<evidence type="ECO:0000256" key="3">
    <source>
        <dbReference type="ARBA" id="ARBA00022692"/>
    </source>
</evidence>
<dbReference type="Proteomes" id="UP000269226">
    <property type="component" value="Chromosome"/>
</dbReference>
<evidence type="ECO:0000313" key="10">
    <source>
        <dbReference type="EMBL" id="BBC61266.1"/>
    </source>
</evidence>
<organism evidence="10 11">
    <name type="scientific">Melissococcus plutonius</name>
    <dbReference type="NCBI Taxonomy" id="33970"/>
    <lineage>
        <taxon>Bacteria</taxon>
        <taxon>Bacillati</taxon>
        <taxon>Bacillota</taxon>
        <taxon>Bacilli</taxon>
        <taxon>Lactobacillales</taxon>
        <taxon>Enterococcaceae</taxon>
        <taxon>Melissococcus</taxon>
    </lineage>
</organism>
<keyword evidence="4 7" id="KW-1133">Transmembrane helix</keyword>